<dbReference type="PANTHER" id="PTHR46569">
    <property type="entry name" value="E3 UBIQUITIN-PROTEIN LIGASE TRAIP"/>
    <property type="match status" value="1"/>
</dbReference>
<gene>
    <name evidence="6" type="ORF">NTJ_01539</name>
</gene>
<dbReference type="PANTHER" id="PTHR46569:SF1">
    <property type="entry name" value="E3 UBIQUITIN-PROTEIN LIGASE RFWD3-RELATED"/>
    <property type="match status" value="1"/>
</dbReference>
<keyword evidence="1 3" id="KW-0479">Metal-binding</keyword>
<dbReference type="EMBL" id="AP028909">
    <property type="protein sequence ID" value="BES88731.1"/>
    <property type="molecule type" value="Genomic_DNA"/>
</dbReference>
<keyword evidence="4" id="KW-0175">Coiled coil</keyword>
<evidence type="ECO:0000259" key="5">
    <source>
        <dbReference type="PROSITE" id="PS50089"/>
    </source>
</evidence>
<evidence type="ECO:0000313" key="6">
    <source>
        <dbReference type="EMBL" id="BES88731.1"/>
    </source>
</evidence>
<sequence>MSLQCLICYEAMDNVAMNRSPAYALQCGHVYHSFCITAWFTRRPRTCPHCRTRVPSSAKLIKLFLNFEPMKNLEKDLAKLKVENEIIKEQWNSIAHRYAHKVQDIRRLEQCNYHLRQQNSSLQEKLSTARTLEHSLHLAKSELNQKKQELNRELREKEKLTKRLTSLQHTTADLSGSSIKTRQSKPLVKIIYADDLLNVINLNVRDLGLEIAFLSNELGLAREKIHKLGKILENERSVNSILSGIAKMYYRPSEIYSSQALRVDSPSSKPDPHAVVLVSRDCPELEKKSKKSSTDSPIQTVTVSRQLFEDFDVTRYNDSRSIPFLAAAEPDLIPESRFKSPVWYRPPTEQE</sequence>
<dbReference type="InterPro" id="IPR052639">
    <property type="entry name" value="TRAIP_ubiq-protein_ligase"/>
</dbReference>
<dbReference type="SMART" id="SM00184">
    <property type="entry name" value="RING"/>
    <property type="match status" value="1"/>
</dbReference>
<evidence type="ECO:0000256" key="2">
    <source>
        <dbReference type="ARBA" id="ARBA00022833"/>
    </source>
</evidence>
<proteinExistence type="predicted"/>
<protein>
    <recommendedName>
        <fullName evidence="5">RING-type domain-containing protein</fullName>
    </recommendedName>
</protein>
<feature type="coiled-coil region" evidence="4">
    <location>
        <begin position="129"/>
        <end position="170"/>
    </location>
</feature>
<evidence type="ECO:0000256" key="4">
    <source>
        <dbReference type="SAM" id="Coils"/>
    </source>
</evidence>
<dbReference type="Gene3D" id="3.30.40.10">
    <property type="entry name" value="Zinc/RING finger domain, C3HC4 (zinc finger)"/>
    <property type="match status" value="1"/>
</dbReference>
<dbReference type="Pfam" id="PF13639">
    <property type="entry name" value="zf-RING_2"/>
    <property type="match status" value="1"/>
</dbReference>
<dbReference type="CDD" id="cd16448">
    <property type="entry name" value="RING-H2"/>
    <property type="match status" value="1"/>
</dbReference>
<dbReference type="InterPro" id="IPR013083">
    <property type="entry name" value="Znf_RING/FYVE/PHD"/>
</dbReference>
<accession>A0ABN7A8U7</accession>
<evidence type="ECO:0000313" key="7">
    <source>
        <dbReference type="Proteomes" id="UP001307889"/>
    </source>
</evidence>
<dbReference type="PROSITE" id="PS50089">
    <property type="entry name" value="ZF_RING_2"/>
    <property type="match status" value="1"/>
</dbReference>
<dbReference type="SUPFAM" id="SSF57850">
    <property type="entry name" value="RING/U-box"/>
    <property type="match status" value="1"/>
</dbReference>
<dbReference type="InterPro" id="IPR001841">
    <property type="entry name" value="Znf_RING"/>
</dbReference>
<reference evidence="6 7" key="1">
    <citation type="submission" date="2023-09" db="EMBL/GenBank/DDBJ databases">
        <title>Nesidiocoris tenuis whole genome shotgun sequence.</title>
        <authorList>
            <person name="Shibata T."/>
            <person name="Shimoda M."/>
            <person name="Kobayashi T."/>
            <person name="Uehara T."/>
        </authorList>
    </citation>
    <scope>NUCLEOTIDE SEQUENCE [LARGE SCALE GENOMIC DNA]</scope>
    <source>
        <strain evidence="6 7">Japan</strain>
    </source>
</reference>
<evidence type="ECO:0000256" key="3">
    <source>
        <dbReference type="PROSITE-ProRule" id="PRU00175"/>
    </source>
</evidence>
<keyword evidence="7" id="KW-1185">Reference proteome</keyword>
<dbReference type="Proteomes" id="UP001307889">
    <property type="component" value="Chromosome 1"/>
</dbReference>
<name>A0ABN7A8U7_9HEMI</name>
<organism evidence="6 7">
    <name type="scientific">Nesidiocoris tenuis</name>
    <dbReference type="NCBI Taxonomy" id="355587"/>
    <lineage>
        <taxon>Eukaryota</taxon>
        <taxon>Metazoa</taxon>
        <taxon>Ecdysozoa</taxon>
        <taxon>Arthropoda</taxon>
        <taxon>Hexapoda</taxon>
        <taxon>Insecta</taxon>
        <taxon>Pterygota</taxon>
        <taxon>Neoptera</taxon>
        <taxon>Paraneoptera</taxon>
        <taxon>Hemiptera</taxon>
        <taxon>Heteroptera</taxon>
        <taxon>Panheteroptera</taxon>
        <taxon>Cimicomorpha</taxon>
        <taxon>Miridae</taxon>
        <taxon>Dicyphina</taxon>
        <taxon>Nesidiocoris</taxon>
    </lineage>
</organism>
<feature type="domain" description="RING-type" evidence="5">
    <location>
        <begin position="5"/>
        <end position="51"/>
    </location>
</feature>
<evidence type="ECO:0000256" key="1">
    <source>
        <dbReference type="ARBA" id="ARBA00022771"/>
    </source>
</evidence>
<keyword evidence="1 3" id="KW-0863">Zinc-finger</keyword>
<keyword evidence="2" id="KW-0862">Zinc</keyword>